<evidence type="ECO:0000313" key="2">
    <source>
        <dbReference type="EMBL" id="GLK11183.1"/>
    </source>
</evidence>
<keyword evidence="3" id="KW-1185">Reference proteome</keyword>
<accession>A0A9W6I4U0</accession>
<evidence type="ECO:0000313" key="3">
    <source>
        <dbReference type="Proteomes" id="UP001143474"/>
    </source>
</evidence>
<gene>
    <name evidence="2" type="ORF">GCM10017600_45890</name>
</gene>
<dbReference type="AlphaFoldDB" id="A0A9W6I4U0"/>
<reference evidence="2" key="2">
    <citation type="submission" date="2023-01" db="EMBL/GenBank/DDBJ databases">
        <authorList>
            <person name="Sun Q."/>
            <person name="Evtushenko L."/>
        </authorList>
    </citation>
    <scope>NUCLEOTIDE SEQUENCE</scope>
    <source>
        <strain evidence="2">VKM Ac-2007</strain>
    </source>
</reference>
<protein>
    <submittedName>
        <fullName evidence="2">Uncharacterized protein</fullName>
    </submittedName>
</protein>
<dbReference type="Proteomes" id="UP001143474">
    <property type="component" value="Unassembled WGS sequence"/>
</dbReference>
<organism evidence="2 3">
    <name type="scientific">Streptosporangium carneum</name>
    <dbReference type="NCBI Taxonomy" id="47481"/>
    <lineage>
        <taxon>Bacteria</taxon>
        <taxon>Bacillati</taxon>
        <taxon>Actinomycetota</taxon>
        <taxon>Actinomycetes</taxon>
        <taxon>Streptosporangiales</taxon>
        <taxon>Streptosporangiaceae</taxon>
        <taxon>Streptosporangium</taxon>
    </lineage>
</organism>
<reference evidence="2" key="1">
    <citation type="journal article" date="2014" name="Int. J. Syst. Evol. Microbiol.">
        <title>Complete genome sequence of Corynebacterium casei LMG S-19264T (=DSM 44701T), isolated from a smear-ripened cheese.</title>
        <authorList>
            <consortium name="US DOE Joint Genome Institute (JGI-PGF)"/>
            <person name="Walter F."/>
            <person name="Albersmeier A."/>
            <person name="Kalinowski J."/>
            <person name="Ruckert C."/>
        </authorList>
    </citation>
    <scope>NUCLEOTIDE SEQUENCE</scope>
    <source>
        <strain evidence="2">VKM Ac-2007</strain>
    </source>
</reference>
<name>A0A9W6I4U0_9ACTN</name>
<feature type="region of interest" description="Disordered" evidence="1">
    <location>
        <begin position="85"/>
        <end position="135"/>
    </location>
</feature>
<sequence length="135" mass="13261">MRQLRRGAPFGWLLTLLFPLLVAVGGGQSGSAATAADATALPRHALLSVTGAERHPLSRGELSGQRQHDLAAAFAAALVAAGAGAGGGHPVASPPPGSPHRLTAAVLDSRPAGEPPGPLASPLVSPARAPPSTGV</sequence>
<evidence type="ECO:0000256" key="1">
    <source>
        <dbReference type="SAM" id="MobiDB-lite"/>
    </source>
</evidence>
<comment type="caution">
    <text evidence="2">The sequence shown here is derived from an EMBL/GenBank/DDBJ whole genome shotgun (WGS) entry which is preliminary data.</text>
</comment>
<proteinExistence type="predicted"/>
<dbReference type="EMBL" id="BSEV01000010">
    <property type="protein sequence ID" value="GLK11183.1"/>
    <property type="molecule type" value="Genomic_DNA"/>
</dbReference>